<dbReference type="GO" id="GO:0016020">
    <property type="term" value="C:membrane"/>
    <property type="evidence" value="ECO:0007669"/>
    <property type="project" value="UniProtKB-SubCell"/>
</dbReference>
<keyword evidence="3 6" id="KW-0812">Transmembrane</keyword>
<evidence type="ECO:0000256" key="1">
    <source>
        <dbReference type="ARBA" id="ARBA00004141"/>
    </source>
</evidence>
<dbReference type="Pfam" id="PF00209">
    <property type="entry name" value="SNF"/>
    <property type="match status" value="2"/>
</dbReference>
<keyword evidence="2 6" id="KW-0813">Transport</keyword>
<comment type="similarity">
    <text evidence="6">Belongs to the sodium:neurotransmitter symporter (SNF) (TC 2.A.22) family.</text>
</comment>
<evidence type="ECO:0000313" key="8">
    <source>
        <dbReference type="EMBL" id="RRJ30494.1"/>
    </source>
</evidence>
<dbReference type="OrthoDB" id="99721at2157"/>
<feature type="transmembrane region" description="Helical" evidence="7">
    <location>
        <begin position="248"/>
        <end position="270"/>
    </location>
</feature>
<feature type="transmembrane region" description="Helical" evidence="7">
    <location>
        <begin position="40"/>
        <end position="65"/>
    </location>
</feature>
<comment type="subcellular location">
    <subcellularLocation>
        <location evidence="1">Membrane</location>
        <topology evidence="1">Multi-pass membrane protein</topology>
    </subcellularLocation>
</comment>
<gene>
    <name evidence="8" type="ORF">EIK79_09415</name>
</gene>
<dbReference type="CDD" id="cd10336">
    <property type="entry name" value="SLC6sbd_Tyt1-Like"/>
    <property type="match status" value="1"/>
</dbReference>
<feature type="transmembrane region" description="Helical" evidence="7">
    <location>
        <begin position="7"/>
        <end position="28"/>
    </location>
</feature>
<feature type="transmembrane region" description="Helical" evidence="7">
    <location>
        <begin position="346"/>
        <end position="365"/>
    </location>
</feature>
<feature type="transmembrane region" description="Helical" evidence="7">
    <location>
        <begin position="372"/>
        <end position="393"/>
    </location>
</feature>
<name>A0A3P3RAS0_9EURY</name>
<keyword evidence="5 7" id="KW-0472">Membrane</keyword>
<evidence type="ECO:0000256" key="2">
    <source>
        <dbReference type="ARBA" id="ARBA00022448"/>
    </source>
</evidence>
<dbReference type="NCBIfam" id="NF037979">
    <property type="entry name" value="Na_transp"/>
    <property type="match status" value="1"/>
</dbReference>
<dbReference type="InterPro" id="IPR000175">
    <property type="entry name" value="Na/ntran_symport"/>
</dbReference>
<reference evidence="8 9" key="1">
    <citation type="submission" date="2018-11" db="EMBL/GenBank/DDBJ databases">
        <title>Taxonoimc description of Halomarina strain SPP-AMP-1.</title>
        <authorList>
            <person name="Pal Y."/>
            <person name="Srinivasana K."/>
            <person name="Verma A."/>
            <person name="Kumar P."/>
        </authorList>
    </citation>
    <scope>NUCLEOTIDE SEQUENCE [LARGE SCALE GENOMIC DNA]</scope>
    <source>
        <strain evidence="8 9">SPP-AMP-1</strain>
    </source>
</reference>
<dbReference type="Proteomes" id="UP000282322">
    <property type="component" value="Unassembled WGS sequence"/>
</dbReference>
<proteinExistence type="inferred from homology"/>
<dbReference type="EMBL" id="RRCH01000021">
    <property type="protein sequence ID" value="RRJ30494.1"/>
    <property type="molecule type" value="Genomic_DNA"/>
</dbReference>
<comment type="caution">
    <text evidence="8">The sequence shown here is derived from an EMBL/GenBank/DDBJ whole genome shotgun (WGS) entry which is preliminary data.</text>
</comment>
<evidence type="ECO:0000256" key="7">
    <source>
        <dbReference type="SAM" id="Phobius"/>
    </source>
</evidence>
<feature type="transmembrane region" description="Helical" evidence="7">
    <location>
        <begin position="276"/>
        <end position="298"/>
    </location>
</feature>
<feature type="transmembrane region" description="Helical" evidence="7">
    <location>
        <begin position="305"/>
        <end position="326"/>
    </location>
</feature>
<evidence type="ECO:0000256" key="5">
    <source>
        <dbReference type="ARBA" id="ARBA00023136"/>
    </source>
</evidence>
<protein>
    <recommendedName>
        <fullName evidence="6">Transporter</fullName>
    </recommendedName>
</protein>
<evidence type="ECO:0000256" key="6">
    <source>
        <dbReference type="RuleBase" id="RU003732"/>
    </source>
</evidence>
<feature type="transmembrane region" description="Helical" evidence="7">
    <location>
        <begin position="86"/>
        <end position="114"/>
    </location>
</feature>
<dbReference type="PROSITE" id="PS50267">
    <property type="entry name" value="NA_NEUROTRAN_SYMP_3"/>
    <property type="match status" value="1"/>
</dbReference>
<dbReference type="PANTHER" id="PTHR42948:SF1">
    <property type="entry name" value="TRANSPORTER"/>
    <property type="match status" value="1"/>
</dbReference>
<evidence type="ECO:0000313" key="9">
    <source>
        <dbReference type="Proteomes" id="UP000282322"/>
    </source>
</evidence>
<dbReference type="InterPro" id="IPR037272">
    <property type="entry name" value="SNS_sf"/>
</dbReference>
<keyword evidence="4 7" id="KW-1133">Transmembrane helix</keyword>
<dbReference type="PANTHER" id="PTHR42948">
    <property type="entry name" value="TRANSPORTER"/>
    <property type="match status" value="1"/>
</dbReference>
<dbReference type="PRINTS" id="PR00176">
    <property type="entry name" value="NANEUSMPORT"/>
</dbReference>
<dbReference type="AlphaFoldDB" id="A0A3P3RAS0"/>
<organism evidence="8 9">
    <name type="scientific">Halocatena pleomorpha</name>
    <dbReference type="NCBI Taxonomy" id="1785090"/>
    <lineage>
        <taxon>Archaea</taxon>
        <taxon>Methanobacteriati</taxon>
        <taxon>Methanobacteriota</taxon>
        <taxon>Stenosarchaea group</taxon>
        <taxon>Halobacteria</taxon>
        <taxon>Halobacteriales</taxon>
        <taxon>Natronomonadaceae</taxon>
        <taxon>Halocatena</taxon>
    </lineage>
</organism>
<feature type="transmembrane region" description="Helical" evidence="7">
    <location>
        <begin position="413"/>
        <end position="434"/>
    </location>
</feature>
<keyword evidence="9" id="KW-1185">Reference proteome</keyword>
<feature type="transmembrane region" description="Helical" evidence="7">
    <location>
        <begin position="215"/>
        <end position="236"/>
    </location>
</feature>
<evidence type="ECO:0000256" key="4">
    <source>
        <dbReference type="ARBA" id="ARBA00022989"/>
    </source>
</evidence>
<accession>A0A3P3RAS0</accession>
<evidence type="ECO:0000256" key="3">
    <source>
        <dbReference type="ARBA" id="ARBA00022692"/>
    </source>
</evidence>
<feature type="transmembrane region" description="Helical" evidence="7">
    <location>
        <begin position="134"/>
        <end position="155"/>
    </location>
</feature>
<sequence length="453" mass="47309">MVERETWTTRIGFILAAVGSAVGLGNIWRFPFSVAESGGGAFLVVYLIAILIVGIPALLAEFVIGRRANVDAVGAFRAIGRGNWRFIGAIGVLASFWTLSYYSVIGGWVLRYIFGSATGSALAGPEAYFGAASAGSSSVLTHVLFMAITIGIVAFGIERGIELATKFMVPSIVVLLLGLAVYAFMLPDAAPGYEFLFDPNVTAITSNLTQIIPAATGQALFSLSVGFSVMITYASYLGKDDSLGADGLSIAVTNTFVGILAGTVVLPLLFAGGLSVGAAEGGGIGAVFVAIPIALGNFPPLIGKILGIVFFFVVLIAALSSAISLLEAPVAYVVDEFGVPRMQATLGIGGGAFVLGVPSAWDIAWLSWFDGIGVALLLPTTVLFVVIFVGWIMGDDAVDEIKKGMAGDSFGTVWLWSLRTFVLVVVVVVFLLNIHDLFFTLEKGTSIVPPLLL</sequence>
<dbReference type="InterPro" id="IPR047218">
    <property type="entry name" value="YocR/YhdH-like"/>
</dbReference>
<keyword evidence="6" id="KW-0769">Symport</keyword>
<feature type="transmembrane region" description="Helical" evidence="7">
    <location>
        <begin position="167"/>
        <end position="185"/>
    </location>
</feature>
<dbReference type="PROSITE" id="PS00610">
    <property type="entry name" value="NA_NEUROTRAN_SYMP_1"/>
    <property type="match status" value="1"/>
</dbReference>
<dbReference type="GO" id="GO:0015293">
    <property type="term" value="F:symporter activity"/>
    <property type="evidence" value="ECO:0007669"/>
    <property type="project" value="UniProtKB-KW"/>
</dbReference>
<dbReference type="RefSeq" id="WP_124954866.1">
    <property type="nucleotide sequence ID" value="NZ_RRCH01000021.1"/>
</dbReference>
<dbReference type="SUPFAM" id="SSF161070">
    <property type="entry name" value="SNF-like"/>
    <property type="match status" value="1"/>
</dbReference>